<dbReference type="STRING" id="980561.A1359_19135"/>
<accession>A0A177NU71</accession>
<reference evidence="1 2" key="1">
    <citation type="submission" date="2016-03" db="EMBL/GenBank/DDBJ databases">
        <authorList>
            <person name="Ploux O."/>
        </authorList>
    </citation>
    <scope>NUCLEOTIDE SEQUENCE [LARGE SCALE GENOMIC DNA]</scope>
    <source>
        <strain evidence="1 2">R-45370</strain>
    </source>
</reference>
<evidence type="ECO:0000313" key="2">
    <source>
        <dbReference type="Proteomes" id="UP000078476"/>
    </source>
</evidence>
<dbReference type="CDD" id="cd09736">
    <property type="entry name" value="Csy2_I-F"/>
    <property type="match status" value="1"/>
</dbReference>
<dbReference type="NCBIfam" id="TIGR02565">
    <property type="entry name" value="cas_Csy2"/>
    <property type="match status" value="1"/>
</dbReference>
<comment type="caution">
    <text evidence="1">The sequence shown here is derived from an EMBL/GenBank/DDBJ whole genome shotgun (WGS) entry which is preliminary data.</text>
</comment>
<name>A0A177NU71_9GAMM</name>
<gene>
    <name evidence="1" type="ORF">A1359_19135</name>
</gene>
<dbReference type="OrthoDB" id="1550641at2"/>
<dbReference type="Pfam" id="PF09614">
    <property type="entry name" value="Cas_Csy2"/>
    <property type="match status" value="2"/>
</dbReference>
<dbReference type="InterPro" id="IPR013398">
    <property type="entry name" value="CRISPR-assoc_prot_Csy2"/>
</dbReference>
<evidence type="ECO:0008006" key="3">
    <source>
        <dbReference type="Google" id="ProtNLM"/>
    </source>
</evidence>
<proteinExistence type="predicted"/>
<dbReference type="Proteomes" id="UP000078476">
    <property type="component" value="Unassembled WGS sequence"/>
</dbReference>
<evidence type="ECO:0000313" key="1">
    <source>
        <dbReference type="EMBL" id="OAI21616.1"/>
    </source>
</evidence>
<protein>
    <recommendedName>
        <fullName evidence="3">Type I-F CRISPR-associated protein Csy2</fullName>
    </recommendedName>
</protein>
<dbReference type="EMBL" id="LUUI01000007">
    <property type="protein sequence ID" value="OAI21616.1"/>
    <property type="molecule type" value="Genomic_DNA"/>
</dbReference>
<dbReference type="RefSeq" id="WP_066976327.1">
    <property type="nucleotide sequence ID" value="NZ_LUUI01000007.1"/>
</dbReference>
<keyword evidence="2" id="KW-1185">Reference proteome</keyword>
<organism evidence="1 2">
    <name type="scientific">Methylomonas lenta</name>
    <dbReference type="NCBI Taxonomy" id="980561"/>
    <lineage>
        <taxon>Bacteria</taxon>
        <taxon>Pseudomonadati</taxon>
        <taxon>Pseudomonadota</taxon>
        <taxon>Gammaproteobacteria</taxon>
        <taxon>Methylococcales</taxon>
        <taxon>Methylococcaceae</taxon>
        <taxon>Methylomonas</taxon>
    </lineage>
</organism>
<dbReference type="AlphaFoldDB" id="A0A177NU71"/>
<sequence length="398" mass="45820">MTRYLLINHVQVQGANAVAGFTWGFPAITHFLGFAHNLARKVAKKDCFNDIQLYGCAVIAHSHQVHTYAFNQFVQHRTTAFQYKEQSKYKVGTPPVIEEGKMDMNISLIIACDGNIGGDRKEEFIQWLKTNCQLQRLAGGTILEIGSIELFSIDNEQNSTNLRALIRQLLPGFVLLDRSTYLEKRFQALQEKNSKAELFDAWMDFIALKQKARPVYDLINHHLSGLLEKKSNNDGNHQLFNLWQQHLDEPYDQAAIPEELISYFRTIDDNKANKKLLEQWQSYCEPNENTDAIWEYVNKPEPGFLVPIMTGFKAISPVYKNHEVANTRDNETDVCFVEAVHSIGEWQGVHRIKDVNALKQSLWNYHYEDNWYLCRQENVSELAGNPENIATSLNDDYS</sequence>